<reference evidence="2" key="2">
    <citation type="submission" date="2025-08" db="UniProtKB">
        <authorList>
            <consortium name="RefSeq"/>
        </authorList>
    </citation>
    <scope>IDENTIFICATION</scope>
    <source>
        <tissue evidence="2">Leaf</tissue>
    </source>
</reference>
<proteinExistence type="predicted"/>
<keyword evidence="1" id="KW-1185">Reference proteome</keyword>
<sequence>MKETGTPLVGSTSNVATSSRSKFIKEDVLVLPESTPDNECFIVTEAWKHSDFLCKKYILSGLEDDLYNIYSNAKISTELWYSLEKKYKTEDAGLKKFVAAKFLYYKMVDSKPVITQVQELQVIIHDLLAEGIIRIIASVESINLVTNYEFFIEGLVINEAFQAAAMIEKFPPLWRDFKNYLKHKRKEMKLKDLIVRLRIEEDNKDAKKKTRGNSTIMRANIVETAPTNSKKRKKSSGPNNYPSKKKFKGNYHNYGKVRYKAAEYRAPKKEKKKGQANMVETNDDIGDLEAFASYTPAGPDETIFMGNSATVKMEGYGKIFLKMTSGKVVTLNNVCHIPELRKNLVSISLLVKNGFKCIFISDKIVISKNEMYLGKGYLTEALFKLNLMVVDNNKILVSYYLL</sequence>
<gene>
    <name evidence="2" type="primary">LOC142168326</name>
</gene>
<evidence type="ECO:0000313" key="2">
    <source>
        <dbReference type="RefSeq" id="XP_075085094.1"/>
    </source>
</evidence>
<dbReference type="Proteomes" id="UP000790787">
    <property type="component" value="Chromosome 13"/>
</dbReference>
<accession>A0AC58SJF2</accession>
<reference evidence="1" key="1">
    <citation type="journal article" date="2014" name="Nat. Commun.">
        <title>The tobacco genome sequence and its comparison with those of tomato and potato.</title>
        <authorList>
            <person name="Sierro N."/>
            <person name="Battey J.N."/>
            <person name="Ouadi S."/>
            <person name="Bakaher N."/>
            <person name="Bovet L."/>
            <person name="Willig A."/>
            <person name="Goepfert S."/>
            <person name="Peitsch M.C."/>
            <person name="Ivanov N.V."/>
        </authorList>
    </citation>
    <scope>NUCLEOTIDE SEQUENCE [LARGE SCALE GENOMIC DNA]</scope>
</reference>
<protein>
    <submittedName>
        <fullName evidence="2">Uncharacterized protein LOC142168326</fullName>
    </submittedName>
</protein>
<organism evidence="1 2">
    <name type="scientific">Nicotiana tabacum</name>
    <name type="common">Common tobacco</name>
    <dbReference type="NCBI Taxonomy" id="4097"/>
    <lineage>
        <taxon>Eukaryota</taxon>
        <taxon>Viridiplantae</taxon>
        <taxon>Streptophyta</taxon>
        <taxon>Embryophyta</taxon>
        <taxon>Tracheophyta</taxon>
        <taxon>Spermatophyta</taxon>
        <taxon>Magnoliopsida</taxon>
        <taxon>eudicotyledons</taxon>
        <taxon>Gunneridae</taxon>
        <taxon>Pentapetalae</taxon>
        <taxon>asterids</taxon>
        <taxon>lamiids</taxon>
        <taxon>Solanales</taxon>
        <taxon>Solanaceae</taxon>
        <taxon>Nicotianoideae</taxon>
        <taxon>Nicotianeae</taxon>
        <taxon>Nicotiana</taxon>
    </lineage>
</organism>
<dbReference type="RefSeq" id="XP_075085094.1">
    <property type="nucleotide sequence ID" value="XM_075228993.1"/>
</dbReference>
<evidence type="ECO:0000313" key="1">
    <source>
        <dbReference type="Proteomes" id="UP000790787"/>
    </source>
</evidence>
<name>A0AC58SJF2_TOBAC</name>